<dbReference type="PROSITE" id="PS50088">
    <property type="entry name" value="ANK_REPEAT"/>
    <property type="match status" value="2"/>
</dbReference>
<dbReference type="Proteomes" id="UP001166286">
    <property type="component" value="Unassembled WGS sequence"/>
</dbReference>
<dbReference type="PANTHER" id="PTHR24198">
    <property type="entry name" value="ANKYRIN REPEAT AND PROTEIN KINASE DOMAIN-CONTAINING PROTEIN"/>
    <property type="match status" value="1"/>
</dbReference>
<accession>A0AA39QS82</accession>
<reference evidence="5" key="1">
    <citation type="submission" date="2023-03" db="EMBL/GenBank/DDBJ databases">
        <title>Complete genome of Cladonia borealis.</title>
        <authorList>
            <person name="Park H."/>
        </authorList>
    </citation>
    <scope>NUCLEOTIDE SEQUENCE</scope>
    <source>
        <strain evidence="5">ANT050790</strain>
    </source>
</reference>
<organism evidence="5 6">
    <name type="scientific">Cladonia borealis</name>
    <dbReference type="NCBI Taxonomy" id="184061"/>
    <lineage>
        <taxon>Eukaryota</taxon>
        <taxon>Fungi</taxon>
        <taxon>Dikarya</taxon>
        <taxon>Ascomycota</taxon>
        <taxon>Pezizomycotina</taxon>
        <taxon>Lecanoromycetes</taxon>
        <taxon>OSLEUM clade</taxon>
        <taxon>Lecanoromycetidae</taxon>
        <taxon>Lecanorales</taxon>
        <taxon>Lecanorineae</taxon>
        <taxon>Cladoniaceae</taxon>
        <taxon>Cladonia</taxon>
    </lineage>
</organism>
<evidence type="ECO:0008006" key="7">
    <source>
        <dbReference type="Google" id="ProtNLM"/>
    </source>
</evidence>
<dbReference type="Pfam" id="PF12796">
    <property type="entry name" value="Ank_2"/>
    <property type="match status" value="1"/>
</dbReference>
<dbReference type="AlphaFoldDB" id="A0AA39QS82"/>
<sequence>MHVATSCGRLDLAKSLYEEYGINLEAKNGLGITPLWLACRYAHADFVYWLVQEGVKIEPILESYHSPLMFVLNFAKHEYEAISKALCKAGADLKSLIFVDQSYACIDMLSWAALYSNTNVVRAFLNLSPTEASCDAAMTWAAYVCHLDIFQLINEYRSSQFKVTPTPTENHIYLGLAVNLPIYARTWSYNSQFHEMIVHLIDQMEDVPTSLLSQWASGAVTGNDIESMRTLLDQPKATSIVERRYDSKGEGVRGLLETTIIMDKKDIFDLLISRGFSVQQHSINNLFSTLFHSIALRELKHSLHFCQIVYEHGEDVNKLSGPEHSDCSAQMVAVSAGNLPVLDFLLHHGANMNGDNEWVLEELISKRSARVLPVLDFVLNHPCGPPNFTTDPSRKTNALHLAAGPRFSPQDRWQNHESLIAGPAAVLGYLLKQFSDPNLHLNAKDIAGNTALHVAAYSGCDWAVKLLLNAGADPYACNDQGLNPYDCTISKRNLGRRLSTAVSFEDFDPGVTEYAVASVKGRRHILSFENKSRNELEHTHNDEIVKVSGPSDHPYSADWDGGYDDTDDGSPPS</sequence>
<evidence type="ECO:0000313" key="5">
    <source>
        <dbReference type="EMBL" id="KAK0507474.1"/>
    </source>
</evidence>
<feature type="compositionally biased region" description="Acidic residues" evidence="4">
    <location>
        <begin position="561"/>
        <end position="573"/>
    </location>
</feature>
<dbReference type="SMART" id="SM00248">
    <property type="entry name" value="ANK"/>
    <property type="match status" value="5"/>
</dbReference>
<comment type="caution">
    <text evidence="5">The sequence shown here is derived from an EMBL/GenBank/DDBJ whole genome shotgun (WGS) entry which is preliminary data.</text>
</comment>
<feature type="region of interest" description="Disordered" evidence="4">
    <location>
        <begin position="538"/>
        <end position="573"/>
    </location>
</feature>
<dbReference type="Gene3D" id="1.25.40.20">
    <property type="entry name" value="Ankyrin repeat-containing domain"/>
    <property type="match status" value="3"/>
</dbReference>
<keyword evidence="6" id="KW-1185">Reference proteome</keyword>
<dbReference type="SUPFAM" id="SSF48403">
    <property type="entry name" value="Ankyrin repeat"/>
    <property type="match status" value="2"/>
</dbReference>
<evidence type="ECO:0000256" key="3">
    <source>
        <dbReference type="PROSITE-ProRule" id="PRU00023"/>
    </source>
</evidence>
<evidence type="ECO:0000313" key="6">
    <source>
        <dbReference type="Proteomes" id="UP001166286"/>
    </source>
</evidence>
<gene>
    <name evidence="5" type="ORF">JMJ35_009997</name>
</gene>
<dbReference type="Pfam" id="PF13857">
    <property type="entry name" value="Ank_5"/>
    <property type="match status" value="1"/>
</dbReference>
<feature type="repeat" description="ANK" evidence="3">
    <location>
        <begin position="325"/>
        <end position="357"/>
    </location>
</feature>
<protein>
    <recommendedName>
        <fullName evidence="7">Ankyrin</fullName>
    </recommendedName>
</protein>
<evidence type="ECO:0000256" key="2">
    <source>
        <dbReference type="ARBA" id="ARBA00023043"/>
    </source>
</evidence>
<dbReference type="InterPro" id="IPR036770">
    <property type="entry name" value="Ankyrin_rpt-contain_sf"/>
</dbReference>
<evidence type="ECO:0000256" key="4">
    <source>
        <dbReference type="SAM" id="MobiDB-lite"/>
    </source>
</evidence>
<dbReference type="PANTHER" id="PTHR24198:SF194">
    <property type="entry name" value="INVERSIN-A"/>
    <property type="match status" value="1"/>
</dbReference>
<name>A0AA39QS82_9LECA</name>
<evidence type="ECO:0000256" key="1">
    <source>
        <dbReference type="ARBA" id="ARBA00022737"/>
    </source>
</evidence>
<dbReference type="InterPro" id="IPR002110">
    <property type="entry name" value="Ankyrin_rpt"/>
</dbReference>
<keyword evidence="2 3" id="KW-0040">ANK repeat</keyword>
<dbReference type="EMBL" id="JAFEKC020000023">
    <property type="protein sequence ID" value="KAK0507474.1"/>
    <property type="molecule type" value="Genomic_DNA"/>
</dbReference>
<feature type="repeat" description="ANK" evidence="3">
    <location>
        <begin position="447"/>
        <end position="479"/>
    </location>
</feature>
<proteinExistence type="predicted"/>
<dbReference type="PROSITE" id="PS50297">
    <property type="entry name" value="ANK_REP_REGION"/>
    <property type="match status" value="1"/>
</dbReference>
<keyword evidence="1" id="KW-0677">Repeat</keyword>